<dbReference type="InterPro" id="IPR026044">
    <property type="entry name" value="MltA"/>
</dbReference>
<gene>
    <name evidence="9" type="ORF">V474_21260</name>
</gene>
<evidence type="ECO:0000256" key="7">
    <source>
        <dbReference type="SAM" id="Phobius"/>
    </source>
</evidence>
<dbReference type="PANTHER" id="PTHR30124:SF0">
    <property type="entry name" value="MEMBRANE-BOUND LYTIC MUREIN TRANSGLYCOSYLASE A"/>
    <property type="match status" value="1"/>
</dbReference>
<evidence type="ECO:0000313" key="10">
    <source>
        <dbReference type="Proteomes" id="UP000052268"/>
    </source>
</evidence>
<organism evidence="9 10">
    <name type="scientific">Novosphingobium barchaimii LL02</name>
    <dbReference type="NCBI Taxonomy" id="1114963"/>
    <lineage>
        <taxon>Bacteria</taxon>
        <taxon>Pseudomonadati</taxon>
        <taxon>Pseudomonadota</taxon>
        <taxon>Alphaproteobacteria</taxon>
        <taxon>Sphingomonadales</taxon>
        <taxon>Sphingomonadaceae</taxon>
        <taxon>Novosphingobium</taxon>
    </lineage>
</organism>
<dbReference type="InterPro" id="IPR036908">
    <property type="entry name" value="RlpA-like_sf"/>
</dbReference>
<keyword evidence="3" id="KW-0456">Lyase</keyword>
<dbReference type="Gene3D" id="2.40.240.50">
    <property type="entry name" value="Barwin-like endoglucanases"/>
    <property type="match status" value="1"/>
</dbReference>
<keyword evidence="7" id="KW-1133">Transmembrane helix</keyword>
<dbReference type="Pfam" id="PF03562">
    <property type="entry name" value="MltA"/>
    <property type="match status" value="1"/>
</dbReference>
<dbReference type="GO" id="GO:0009254">
    <property type="term" value="P:peptidoglycan turnover"/>
    <property type="evidence" value="ECO:0007669"/>
    <property type="project" value="InterPro"/>
</dbReference>
<dbReference type="InterPro" id="IPR010611">
    <property type="entry name" value="3D_dom"/>
</dbReference>
<comment type="caution">
    <text evidence="9">The sequence shown here is derived from an EMBL/GenBank/DDBJ whole genome shotgun (WGS) entry which is preliminary data.</text>
</comment>
<dbReference type="PATRIC" id="fig|1114963.3.peg.3090"/>
<keyword evidence="10" id="KW-1185">Reference proteome</keyword>
<evidence type="ECO:0000256" key="5">
    <source>
        <dbReference type="ARBA" id="ARBA00030918"/>
    </source>
</evidence>
<evidence type="ECO:0000256" key="6">
    <source>
        <dbReference type="SAM" id="MobiDB-lite"/>
    </source>
</evidence>
<keyword evidence="7" id="KW-0812">Transmembrane</keyword>
<dbReference type="GO" id="GO:0019867">
    <property type="term" value="C:outer membrane"/>
    <property type="evidence" value="ECO:0007669"/>
    <property type="project" value="InterPro"/>
</dbReference>
<protein>
    <recommendedName>
        <fullName evidence="2">peptidoglycan lytic exotransglycosylase</fullName>
        <ecNumber evidence="2">4.2.2.n1</ecNumber>
    </recommendedName>
    <alternativeName>
        <fullName evidence="5">Murein hydrolase A</fullName>
    </alternativeName>
</protein>
<name>A0A0J7XTA4_9SPHN</name>
<dbReference type="SUPFAM" id="SSF50685">
    <property type="entry name" value="Barwin-like endoglucanases"/>
    <property type="match status" value="1"/>
</dbReference>
<reference evidence="9 10" key="1">
    <citation type="journal article" date="2015" name="G3 (Bethesda)">
        <title>Insights into Ongoing Evolution of the Hexachlorocyclohexane Catabolic Pathway from Comparative Genomics of Ten Sphingomonadaceae Strains.</title>
        <authorList>
            <person name="Pearce S.L."/>
            <person name="Oakeshott J.G."/>
            <person name="Pandey G."/>
        </authorList>
    </citation>
    <scope>NUCLEOTIDE SEQUENCE [LARGE SCALE GENOMIC DNA]</scope>
    <source>
        <strain evidence="9 10">LL02</strain>
    </source>
</reference>
<dbReference type="CDD" id="cd14668">
    <property type="entry name" value="mlta_B"/>
    <property type="match status" value="1"/>
</dbReference>
<comment type="catalytic activity">
    <reaction evidence="1">
        <text>Exolytic cleavage of the (1-&gt;4)-beta-glycosidic linkage between N-acetylmuramic acid (MurNAc) and N-acetylglucosamine (GlcNAc) residues in peptidoglycan, from either the reducing or the non-reducing ends of the peptidoglycan chains, with concomitant formation of a 1,6-anhydrobond in the MurNAc residue.</text>
        <dbReference type="EC" id="4.2.2.n1"/>
    </reaction>
</comment>
<proteinExistence type="predicted"/>
<evidence type="ECO:0000256" key="3">
    <source>
        <dbReference type="ARBA" id="ARBA00023239"/>
    </source>
</evidence>
<dbReference type="InterPro" id="IPR005300">
    <property type="entry name" value="MltA_B"/>
</dbReference>
<sequence length="428" mass="44077">MVRQGDNSAERPVSKMPALRALARVGLKGLLGAGLMAALAACGAVVPTTGGPSVSRPPVRPGPSSTAAPTSPNAAALGVKAGRAVSALPMSTADAAGALASFRESCPRLISRTDGSGLTSPDDWRQACTAAANWGPGSPAAFFVSYFETAQVGDGNAYATGYYEPEIAGSRSPLPGYAAPVYAMPADLVRARPGDAAPLKDGRMPLGRYGAGGAFTPYYDRAQIDAGALAGQGLEIAWAADPVEFFFLQVQGSGRLVAPDGTVTRIGYAGQNGLPYTGIGGVMRERGLIGSGPGQYSGSMQGIMQYLRERPAEGRALMEQNRSWVFFKILNGDGPLGALNVPVRSGNSVAADPRFVPLGAPVWLDLDRREANGMWIAQDTGGAIKGANRFDTFWGAGAQARTTAGGMSGRGSALIFVPKGTLARLGVR</sequence>
<dbReference type="PIRSF" id="PIRSF019422">
    <property type="entry name" value="MltA"/>
    <property type="match status" value="1"/>
</dbReference>
<accession>A0A0J7XTA4</accession>
<dbReference type="EC" id="4.2.2.n1" evidence="2"/>
<dbReference type="Pfam" id="PF06725">
    <property type="entry name" value="3D"/>
    <property type="match status" value="1"/>
</dbReference>
<keyword evidence="4" id="KW-0961">Cell wall biogenesis/degradation</keyword>
<evidence type="ECO:0000256" key="1">
    <source>
        <dbReference type="ARBA" id="ARBA00001420"/>
    </source>
</evidence>
<dbReference type="AlphaFoldDB" id="A0A0J7XTA4"/>
<evidence type="ECO:0000256" key="4">
    <source>
        <dbReference type="ARBA" id="ARBA00023316"/>
    </source>
</evidence>
<dbReference type="GO" id="GO:0008933">
    <property type="term" value="F:peptidoglycan lytic transglycosylase activity"/>
    <property type="evidence" value="ECO:0007669"/>
    <property type="project" value="TreeGrafter"/>
</dbReference>
<dbReference type="GO" id="GO:0004553">
    <property type="term" value="F:hydrolase activity, hydrolyzing O-glycosyl compounds"/>
    <property type="evidence" value="ECO:0007669"/>
    <property type="project" value="InterPro"/>
</dbReference>
<evidence type="ECO:0000256" key="2">
    <source>
        <dbReference type="ARBA" id="ARBA00012587"/>
    </source>
</evidence>
<feature type="transmembrane region" description="Helical" evidence="7">
    <location>
        <begin position="21"/>
        <end position="46"/>
    </location>
</feature>
<dbReference type="GO" id="GO:0071555">
    <property type="term" value="P:cell wall organization"/>
    <property type="evidence" value="ECO:0007669"/>
    <property type="project" value="UniProtKB-KW"/>
</dbReference>
<dbReference type="Proteomes" id="UP000052268">
    <property type="component" value="Unassembled WGS sequence"/>
</dbReference>
<evidence type="ECO:0000259" key="8">
    <source>
        <dbReference type="SMART" id="SM00925"/>
    </source>
</evidence>
<keyword evidence="7" id="KW-0472">Membrane</keyword>
<dbReference type="GO" id="GO:0009253">
    <property type="term" value="P:peptidoglycan catabolic process"/>
    <property type="evidence" value="ECO:0007669"/>
    <property type="project" value="TreeGrafter"/>
</dbReference>
<dbReference type="EMBL" id="JACU01000006">
    <property type="protein sequence ID" value="KMS54268.1"/>
    <property type="molecule type" value="Genomic_DNA"/>
</dbReference>
<feature type="domain" description="Lytic transglycosylase MltA" evidence="8">
    <location>
        <begin position="166"/>
        <end position="328"/>
    </location>
</feature>
<dbReference type="SMART" id="SM00925">
    <property type="entry name" value="MltA"/>
    <property type="match status" value="1"/>
</dbReference>
<evidence type="ECO:0000313" key="9">
    <source>
        <dbReference type="EMBL" id="KMS54268.1"/>
    </source>
</evidence>
<feature type="region of interest" description="Disordered" evidence="6">
    <location>
        <begin position="49"/>
        <end position="73"/>
    </location>
</feature>
<dbReference type="PANTHER" id="PTHR30124">
    <property type="entry name" value="MEMBRANE-BOUND LYTIC MUREIN TRANSGLYCOSYLASE A"/>
    <property type="match status" value="1"/>
</dbReference>
<dbReference type="Gene3D" id="2.40.40.10">
    <property type="entry name" value="RlpA-like domain"/>
    <property type="match status" value="1"/>
</dbReference>
<dbReference type="CDD" id="cd14485">
    <property type="entry name" value="mltA_like_LT_A"/>
    <property type="match status" value="1"/>
</dbReference>